<dbReference type="EMBL" id="CM029039">
    <property type="protein sequence ID" value="KAG2643913.1"/>
    <property type="molecule type" value="Genomic_DNA"/>
</dbReference>
<evidence type="ECO:0000313" key="3">
    <source>
        <dbReference type="Proteomes" id="UP000823388"/>
    </source>
</evidence>
<proteinExistence type="predicted"/>
<reference evidence="2" key="1">
    <citation type="submission" date="2020-05" db="EMBL/GenBank/DDBJ databases">
        <title>WGS assembly of Panicum virgatum.</title>
        <authorList>
            <person name="Lovell J.T."/>
            <person name="Jenkins J."/>
            <person name="Shu S."/>
            <person name="Juenger T.E."/>
            <person name="Schmutz J."/>
        </authorList>
    </citation>
    <scope>NUCLEOTIDE SEQUENCE</scope>
    <source>
        <strain evidence="2">AP13</strain>
    </source>
</reference>
<name>A0A8T0WGZ3_PANVG</name>
<keyword evidence="3" id="KW-1185">Reference proteome</keyword>
<accession>A0A8T0WGZ3</accession>
<gene>
    <name evidence="2" type="ORF">PVAP13_2KG356200</name>
</gene>
<feature type="region of interest" description="Disordered" evidence="1">
    <location>
        <begin position="1"/>
        <end position="38"/>
    </location>
</feature>
<sequence>MPETSRRQPMSEDESAGDPQRRGMTTRRSSSADPASPAGLLFCSAFSPRRPTDAIDACTTPYSPPARPCRTSNDAMSPRRRTLHCTPLTAAGSRHCAAPPSCWLHTAACHPETGQKGLKARRPCPPLSRTCTTIKRLSQYIFIGYGEYND</sequence>
<comment type="caution">
    <text evidence="2">The sequence shown here is derived from an EMBL/GenBank/DDBJ whole genome shotgun (WGS) entry which is preliminary data.</text>
</comment>
<feature type="compositionally biased region" description="Low complexity" evidence="1">
    <location>
        <begin position="29"/>
        <end position="38"/>
    </location>
</feature>
<evidence type="ECO:0000313" key="2">
    <source>
        <dbReference type="EMBL" id="KAG2643913.1"/>
    </source>
</evidence>
<dbReference type="Proteomes" id="UP000823388">
    <property type="component" value="Chromosome 2K"/>
</dbReference>
<feature type="compositionally biased region" description="Basic and acidic residues" evidence="1">
    <location>
        <begin position="1"/>
        <end position="10"/>
    </location>
</feature>
<protein>
    <submittedName>
        <fullName evidence="2">Uncharacterized protein</fullName>
    </submittedName>
</protein>
<organism evidence="2 3">
    <name type="scientific">Panicum virgatum</name>
    <name type="common">Blackwell switchgrass</name>
    <dbReference type="NCBI Taxonomy" id="38727"/>
    <lineage>
        <taxon>Eukaryota</taxon>
        <taxon>Viridiplantae</taxon>
        <taxon>Streptophyta</taxon>
        <taxon>Embryophyta</taxon>
        <taxon>Tracheophyta</taxon>
        <taxon>Spermatophyta</taxon>
        <taxon>Magnoliopsida</taxon>
        <taxon>Liliopsida</taxon>
        <taxon>Poales</taxon>
        <taxon>Poaceae</taxon>
        <taxon>PACMAD clade</taxon>
        <taxon>Panicoideae</taxon>
        <taxon>Panicodae</taxon>
        <taxon>Paniceae</taxon>
        <taxon>Panicinae</taxon>
        <taxon>Panicum</taxon>
        <taxon>Panicum sect. Hiantes</taxon>
    </lineage>
</organism>
<evidence type="ECO:0000256" key="1">
    <source>
        <dbReference type="SAM" id="MobiDB-lite"/>
    </source>
</evidence>
<dbReference type="AlphaFoldDB" id="A0A8T0WGZ3"/>